<name>A0A9Q1IIV7_SYNKA</name>
<feature type="region of interest" description="Disordered" evidence="1">
    <location>
        <begin position="1"/>
        <end position="28"/>
    </location>
</feature>
<organism evidence="2 3">
    <name type="scientific">Synaphobranchus kaupii</name>
    <name type="common">Kaup's arrowtooth eel</name>
    <dbReference type="NCBI Taxonomy" id="118154"/>
    <lineage>
        <taxon>Eukaryota</taxon>
        <taxon>Metazoa</taxon>
        <taxon>Chordata</taxon>
        <taxon>Craniata</taxon>
        <taxon>Vertebrata</taxon>
        <taxon>Euteleostomi</taxon>
        <taxon>Actinopterygii</taxon>
        <taxon>Neopterygii</taxon>
        <taxon>Teleostei</taxon>
        <taxon>Anguilliformes</taxon>
        <taxon>Synaphobranchidae</taxon>
        <taxon>Synaphobranchus</taxon>
    </lineage>
</organism>
<keyword evidence="3" id="KW-1185">Reference proteome</keyword>
<proteinExistence type="predicted"/>
<comment type="caution">
    <text evidence="2">The sequence shown here is derived from an EMBL/GenBank/DDBJ whole genome shotgun (WGS) entry which is preliminary data.</text>
</comment>
<dbReference type="EMBL" id="JAINUF010000013">
    <property type="protein sequence ID" value="KAJ8343479.1"/>
    <property type="molecule type" value="Genomic_DNA"/>
</dbReference>
<accession>A0A9Q1IIV7</accession>
<evidence type="ECO:0000313" key="2">
    <source>
        <dbReference type="EMBL" id="KAJ8343479.1"/>
    </source>
</evidence>
<reference evidence="2" key="1">
    <citation type="journal article" date="2023" name="Science">
        <title>Genome structures resolve the early diversification of teleost fishes.</title>
        <authorList>
            <person name="Parey E."/>
            <person name="Louis A."/>
            <person name="Montfort J."/>
            <person name="Bouchez O."/>
            <person name="Roques C."/>
            <person name="Iampietro C."/>
            <person name="Lluch J."/>
            <person name="Castinel A."/>
            <person name="Donnadieu C."/>
            <person name="Desvignes T."/>
            <person name="Floi Bucao C."/>
            <person name="Jouanno E."/>
            <person name="Wen M."/>
            <person name="Mejri S."/>
            <person name="Dirks R."/>
            <person name="Jansen H."/>
            <person name="Henkel C."/>
            <person name="Chen W.J."/>
            <person name="Zahm M."/>
            <person name="Cabau C."/>
            <person name="Klopp C."/>
            <person name="Thompson A.W."/>
            <person name="Robinson-Rechavi M."/>
            <person name="Braasch I."/>
            <person name="Lecointre G."/>
            <person name="Bobe J."/>
            <person name="Postlethwait J.H."/>
            <person name="Berthelot C."/>
            <person name="Roest Crollius H."/>
            <person name="Guiguen Y."/>
        </authorList>
    </citation>
    <scope>NUCLEOTIDE SEQUENCE</scope>
    <source>
        <strain evidence="2">WJC10195</strain>
    </source>
</reference>
<evidence type="ECO:0000256" key="1">
    <source>
        <dbReference type="SAM" id="MobiDB-lite"/>
    </source>
</evidence>
<dbReference type="Proteomes" id="UP001152622">
    <property type="component" value="Chromosome 13"/>
</dbReference>
<dbReference type="AlphaFoldDB" id="A0A9Q1IIV7"/>
<feature type="compositionally biased region" description="Polar residues" evidence="1">
    <location>
        <begin position="1"/>
        <end position="19"/>
    </location>
</feature>
<evidence type="ECO:0000313" key="3">
    <source>
        <dbReference type="Proteomes" id="UP001152622"/>
    </source>
</evidence>
<gene>
    <name evidence="2" type="ORF">SKAU_G00308080</name>
</gene>
<protein>
    <submittedName>
        <fullName evidence="2">Uncharacterized protein</fullName>
    </submittedName>
</protein>
<sequence>MPVRPLSSSAELQRSNTVAEEQKKGQRSAWGVEVVRCWNEESVIGEWPNVKRQVLSHARFNATGAERCQRTIGQAETNVPLHSDSAR</sequence>